<sequence length="147" mass="16282">MYTSLTTSLFLFNALIFGLIALLHVYWAFGGSWAAANALPQLAADDKPVFIPGRLMTLLVAGALLVGLLLNVYRWLPSNWLLPSTIHRYGLLLIGLLFVLRTLGDFKYVGLTKRVRNTVFARYDTALYTPLCGALAMSHLACFVLQC</sequence>
<evidence type="ECO:0000313" key="3">
    <source>
        <dbReference type="Proteomes" id="UP000238375"/>
    </source>
</evidence>
<dbReference type="AlphaFoldDB" id="A0A2T0T0Q0"/>
<feature type="transmembrane region" description="Helical" evidence="1">
    <location>
        <begin position="12"/>
        <end position="34"/>
    </location>
</feature>
<keyword evidence="1" id="KW-0472">Membrane</keyword>
<feature type="transmembrane region" description="Helical" evidence="1">
    <location>
        <begin position="125"/>
        <end position="146"/>
    </location>
</feature>
<evidence type="ECO:0000256" key="1">
    <source>
        <dbReference type="SAM" id="Phobius"/>
    </source>
</evidence>
<keyword evidence="1" id="KW-0812">Transmembrane</keyword>
<feature type="transmembrane region" description="Helical" evidence="1">
    <location>
        <begin position="55"/>
        <end position="74"/>
    </location>
</feature>
<comment type="caution">
    <text evidence="2">The sequence shown here is derived from an EMBL/GenBank/DDBJ whole genome shotgun (WGS) entry which is preliminary data.</text>
</comment>
<dbReference type="Pfam" id="PF13160">
    <property type="entry name" value="DUF3995"/>
    <property type="match status" value="1"/>
</dbReference>
<dbReference type="Proteomes" id="UP000238375">
    <property type="component" value="Unassembled WGS sequence"/>
</dbReference>
<dbReference type="OrthoDB" id="8590912at2"/>
<reference evidence="2 3" key="1">
    <citation type="submission" date="2018-03" db="EMBL/GenBank/DDBJ databases">
        <title>Genomic Encyclopedia of Archaeal and Bacterial Type Strains, Phase II (KMG-II): from individual species to whole genera.</title>
        <authorList>
            <person name="Goeker M."/>
        </authorList>
    </citation>
    <scope>NUCLEOTIDE SEQUENCE [LARGE SCALE GENOMIC DNA]</scope>
    <source>
        <strain evidence="2 3">DSM 28354</strain>
    </source>
</reference>
<dbReference type="RefSeq" id="WP_106137913.1">
    <property type="nucleotide sequence ID" value="NZ_PVTE01000008.1"/>
</dbReference>
<organism evidence="2 3">
    <name type="scientific">Spirosoma oryzae</name>
    <dbReference type="NCBI Taxonomy" id="1469603"/>
    <lineage>
        <taxon>Bacteria</taxon>
        <taxon>Pseudomonadati</taxon>
        <taxon>Bacteroidota</taxon>
        <taxon>Cytophagia</taxon>
        <taxon>Cytophagales</taxon>
        <taxon>Cytophagaceae</taxon>
        <taxon>Spirosoma</taxon>
    </lineage>
</organism>
<dbReference type="InterPro" id="IPR025058">
    <property type="entry name" value="DUF3995"/>
</dbReference>
<proteinExistence type="predicted"/>
<keyword evidence="1" id="KW-1133">Transmembrane helix</keyword>
<name>A0A2T0T0Q0_9BACT</name>
<protein>
    <submittedName>
        <fullName evidence="2">Uncharacterized protein DUF3995</fullName>
    </submittedName>
</protein>
<gene>
    <name evidence="2" type="ORF">CLV58_108117</name>
</gene>
<dbReference type="EMBL" id="PVTE01000008">
    <property type="protein sequence ID" value="PRY39227.1"/>
    <property type="molecule type" value="Genomic_DNA"/>
</dbReference>
<evidence type="ECO:0000313" key="2">
    <source>
        <dbReference type="EMBL" id="PRY39227.1"/>
    </source>
</evidence>
<keyword evidence="3" id="KW-1185">Reference proteome</keyword>
<accession>A0A2T0T0Q0</accession>
<feature type="transmembrane region" description="Helical" evidence="1">
    <location>
        <begin position="86"/>
        <end position="104"/>
    </location>
</feature>